<comment type="caution">
    <text evidence="6">The sequence shown here is derived from an EMBL/GenBank/DDBJ whole genome shotgun (WGS) entry which is preliminary data.</text>
</comment>
<gene>
    <name evidence="6" type="ORF">PENNAL_c0009G06439</name>
</gene>
<dbReference type="GO" id="GO:0046912">
    <property type="term" value="F:acyltransferase activity, acyl groups converted into alkyl on transfer"/>
    <property type="evidence" value="ECO:0007669"/>
    <property type="project" value="InterPro"/>
</dbReference>
<evidence type="ECO:0000256" key="3">
    <source>
        <dbReference type="ARBA" id="ARBA00022679"/>
    </source>
</evidence>
<dbReference type="EMBL" id="MOOB01000009">
    <property type="protein sequence ID" value="OQE91562.1"/>
    <property type="molecule type" value="Genomic_DNA"/>
</dbReference>
<dbReference type="GO" id="GO:0016020">
    <property type="term" value="C:membrane"/>
    <property type="evidence" value="ECO:0007669"/>
    <property type="project" value="UniProtKB-SubCell"/>
</dbReference>
<dbReference type="Gene3D" id="1.10.580.10">
    <property type="entry name" value="Citrate Synthase, domain 1"/>
    <property type="match status" value="1"/>
</dbReference>
<feature type="transmembrane region" description="Helical" evidence="5">
    <location>
        <begin position="658"/>
        <end position="680"/>
    </location>
</feature>
<comment type="subcellular location">
    <subcellularLocation>
        <location evidence="1">Membrane</location>
        <topology evidence="1">Multi-pass membrane protein</topology>
    </subcellularLocation>
</comment>
<dbReference type="InterPro" id="IPR016142">
    <property type="entry name" value="Citrate_synth-like_lrg_a-sub"/>
</dbReference>
<name>A0A1V6YWL5_PENNA</name>
<evidence type="ECO:0000256" key="1">
    <source>
        <dbReference type="ARBA" id="ARBA00004141"/>
    </source>
</evidence>
<organism evidence="6 7">
    <name type="scientific">Penicillium nalgiovense</name>
    <dbReference type="NCBI Taxonomy" id="60175"/>
    <lineage>
        <taxon>Eukaryota</taxon>
        <taxon>Fungi</taxon>
        <taxon>Dikarya</taxon>
        <taxon>Ascomycota</taxon>
        <taxon>Pezizomycotina</taxon>
        <taxon>Eurotiomycetes</taxon>
        <taxon>Eurotiomycetidae</taxon>
        <taxon>Eurotiales</taxon>
        <taxon>Aspergillaceae</taxon>
        <taxon>Penicillium</taxon>
    </lineage>
</organism>
<dbReference type="Gene3D" id="1.20.1720.10">
    <property type="entry name" value="Multidrug resistance protein D"/>
    <property type="match status" value="1"/>
</dbReference>
<dbReference type="PANTHER" id="PTHR11739:SF4">
    <property type="entry name" value="CITRATE SYNTHASE, PEROXISOMAL"/>
    <property type="match status" value="1"/>
</dbReference>
<dbReference type="InterPro" id="IPR036610">
    <property type="entry name" value="PEBP-like_sf"/>
</dbReference>
<dbReference type="Gene3D" id="3.90.280.10">
    <property type="entry name" value="PEBP-like"/>
    <property type="match status" value="1"/>
</dbReference>
<dbReference type="SUPFAM" id="SSF49777">
    <property type="entry name" value="PEBP-like"/>
    <property type="match status" value="1"/>
</dbReference>
<dbReference type="Proteomes" id="UP000191691">
    <property type="component" value="Unassembled WGS sequence"/>
</dbReference>
<dbReference type="GO" id="GO:0005759">
    <property type="term" value="C:mitochondrial matrix"/>
    <property type="evidence" value="ECO:0007669"/>
    <property type="project" value="TreeGrafter"/>
</dbReference>
<evidence type="ECO:0008006" key="8">
    <source>
        <dbReference type="Google" id="ProtNLM"/>
    </source>
</evidence>
<dbReference type="GO" id="GO:0005975">
    <property type="term" value="P:carbohydrate metabolic process"/>
    <property type="evidence" value="ECO:0007669"/>
    <property type="project" value="TreeGrafter"/>
</dbReference>
<feature type="transmembrane region" description="Helical" evidence="5">
    <location>
        <begin position="455"/>
        <end position="475"/>
    </location>
</feature>
<reference evidence="7" key="1">
    <citation type="journal article" date="2017" name="Nat. Microbiol.">
        <title>Global analysis of biosynthetic gene clusters reveals vast potential of secondary metabolite production in Penicillium species.</title>
        <authorList>
            <person name="Nielsen J.C."/>
            <person name="Grijseels S."/>
            <person name="Prigent S."/>
            <person name="Ji B."/>
            <person name="Dainat J."/>
            <person name="Nielsen K.F."/>
            <person name="Frisvad J.C."/>
            <person name="Workman M."/>
            <person name="Nielsen J."/>
        </authorList>
    </citation>
    <scope>NUCLEOTIDE SEQUENCE [LARGE SCALE GENOMIC DNA]</scope>
    <source>
        <strain evidence="7">IBT 13039</strain>
    </source>
</reference>
<dbReference type="Pfam" id="PF00285">
    <property type="entry name" value="Citrate_synt"/>
    <property type="match status" value="1"/>
</dbReference>
<dbReference type="PANTHER" id="PTHR11739">
    <property type="entry name" value="CITRATE SYNTHASE"/>
    <property type="match status" value="1"/>
</dbReference>
<dbReference type="STRING" id="60175.A0A1V6YWL5"/>
<dbReference type="SUPFAM" id="SSF48256">
    <property type="entry name" value="Citrate synthase"/>
    <property type="match status" value="1"/>
</dbReference>
<evidence type="ECO:0000313" key="6">
    <source>
        <dbReference type="EMBL" id="OQE91562.1"/>
    </source>
</evidence>
<protein>
    <recommendedName>
        <fullName evidence="8">Citrate synthase</fullName>
    </recommendedName>
</protein>
<feature type="transmembrane region" description="Helical" evidence="5">
    <location>
        <begin position="842"/>
        <end position="863"/>
    </location>
</feature>
<evidence type="ECO:0000256" key="5">
    <source>
        <dbReference type="SAM" id="Phobius"/>
    </source>
</evidence>
<feature type="region of interest" description="Disordered" evidence="4">
    <location>
        <begin position="1056"/>
        <end position="1087"/>
    </location>
</feature>
<feature type="compositionally biased region" description="Low complexity" evidence="4">
    <location>
        <begin position="1061"/>
        <end position="1072"/>
    </location>
</feature>
<keyword evidence="3" id="KW-0808">Transferase</keyword>
<dbReference type="Pfam" id="PF07690">
    <property type="entry name" value="MFS_1"/>
    <property type="match status" value="1"/>
</dbReference>
<dbReference type="CDD" id="cd00866">
    <property type="entry name" value="PEBP_euk"/>
    <property type="match status" value="1"/>
</dbReference>
<dbReference type="InterPro" id="IPR035810">
    <property type="entry name" value="PEBP_euk"/>
</dbReference>
<dbReference type="Gene3D" id="1.20.1250.20">
    <property type="entry name" value="MFS general substrate transporter like domains"/>
    <property type="match status" value="1"/>
</dbReference>
<feature type="transmembrane region" description="Helical" evidence="5">
    <location>
        <begin position="692"/>
        <end position="715"/>
    </location>
</feature>
<dbReference type="OMA" id="REYMLTR"/>
<feature type="transmembrane region" description="Helical" evidence="5">
    <location>
        <begin position="751"/>
        <end position="770"/>
    </location>
</feature>
<dbReference type="InterPro" id="IPR002020">
    <property type="entry name" value="Citrate_synthase"/>
</dbReference>
<dbReference type="InterPro" id="IPR016143">
    <property type="entry name" value="Citrate_synth-like_sm_a-sub"/>
</dbReference>
<dbReference type="InterPro" id="IPR036259">
    <property type="entry name" value="MFS_trans_sf"/>
</dbReference>
<feature type="transmembrane region" description="Helical" evidence="5">
    <location>
        <begin position="776"/>
        <end position="806"/>
    </location>
</feature>
<dbReference type="InterPro" id="IPR011701">
    <property type="entry name" value="MFS"/>
</dbReference>
<dbReference type="SUPFAM" id="SSF103473">
    <property type="entry name" value="MFS general substrate transporter"/>
    <property type="match status" value="1"/>
</dbReference>
<keyword evidence="7" id="KW-1185">Reference proteome</keyword>
<sequence>MSTGTLFIRDSLTNVNYEIPINQNAVRATDLQGIRGPSLNSNRADQVAHGLHVYDPGLQNTAVTQSTISFSDHEHGLLVYRGYTLEQLWGCAFEEMFHLLLWATYPTASQSEELRQRLAQYMQDVPDIVRQTIFNLPRTTSPLPLILAGLSAYLASIPDAIPATTNATIYQADIKRADQIILQTVAAYAVVFGAVRSHRVGIPWRFPSLHQTYYENLFTMAGLVDSETNRPDPTRISCFRRFGNLNAEHGMALSVFSALVTASSLTDPVSCLISAVAAAYGPLHFGATESAQRALYDIGEINNVPAFIEEIKAGKRKLFGYGHRTYKGMDPRVRPIQSILKDLTGVYQPLLKVVEAIEEAAAKDEYFSKRGLYPNADFYGNFVFTGIGFEPDMIPAAMLAHRIMGIMAHWREYMGKEWLLEQMPQQEEVNEETPLLHSTPTTEPYSVFTSTQKRLIILTAALASSFSPLSANIYYPALNSIAKDLRVSPSQINLTITTYMDHWQTKPVVDPPLLALRAVQSCGSSGTVALASAVAADTITSAERGMYMGFTSLGNILAPSIGPILGGVLSKYLGWEAIFWFLAIAAGTFFMPLLLFFPETCRGIVGNGSTPATGWNRAIWSYLRTTIPVTPPGPSVPKWRVNVPNPCLTLRLLFHRPVGLVLLANGVIFSSYYAVTAGIPALFQRFYDLDDLGIGLCFIPAGLGSLLSATANGVLVDWNYRRTRRNAGQTVHKNQNQDIIGFPIEQARLQIGLPMTILAAASIVVYGVLIPLKPPLLVALMVVFIICFCITAAYNVMNILIVDLYYETPATAMAANNLVRCFLGAGAAAVVNPLIRRIGVQWTYYSVLSAIALVTPLLSMVYAQGWEWRKKQAETDSQRRTIFPWTPGYQLQIRYPGGQWIDPGVELDIREAIMTPEISTMNLACNNKYIILFIDLDAILPGTRIQSVILHWYQDNLMVDCTKPSSPSILVPGKDRGDKHDPVASYIAPRAPPNTHHRYVYLLFEQPPAYQFPECFSHVFPETVRARAGFDIRKFVQAAGLDPPAAMNYFIGRHEPTEGETSTMSQSATTTSFRSVDCPTRTAGVLP</sequence>
<evidence type="ECO:0000256" key="2">
    <source>
        <dbReference type="ARBA" id="ARBA00010566"/>
    </source>
</evidence>
<evidence type="ECO:0000256" key="4">
    <source>
        <dbReference type="SAM" id="MobiDB-lite"/>
    </source>
</evidence>
<dbReference type="GO" id="GO:0022857">
    <property type="term" value="F:transmembrane transporter activity"/>
    <property type="evidence" value="ECO:0007669"/>
    <property type="project" value="InterPro"/>
</dbReference>
<comment type="similarity">
    <text evidence="2">Belongs to the citrate synthase family.</text>
</comment>
<feature type="transmembrane region" description="Helical" evidence="5">
    <location>
        <begin position="547"/>
        <end position="565"/>
    </location>
</feature>
<proteinExistence type="inferred from homology"/>
<dbReference type="AlphaFoldDB" id="A0A1V6YWL5"/>
<dbReference type="InterPro" id="IPR036969">
    <property type="entry name" value="Citrate_synthase_sf"/>
</dbReference>
<keyword evidence="5" id="KW-1133">Transmembrane helix</keyword>
<dbReference type="Gene3D" id="1.10.230.10">
    <property type="entry name" value="Cytochrome P450-Terp, domain 2"/>
    <property type="match status" value="1"/>
</dbReference>
<accession>A0A1V6YWL5</accession>
<dbReference type="GO" id="GO:0006099">
    <property type="term" value="P:tricarboxylic acid cycle"/>
    <property type="evidence" value="ECO:0007669"/>
    <property type="project" value="TreeGrafter"/>
</dbReference>
<feature type="transmembrane region" description="Helical" evidence="5">
    <location>
        <begin position="577"/>
        <end position="597"/>
    </location>
</feature>
<keyword evidence="5" id="KW-0472">Membrane</keyword>
<evidence type="ECO:0000313" key="7">
    <source>
        <dbReference type="Proteomes" id="UP000191691"/>
    </source>
</evidence>
<keyword evidence="5" id="KW-0812">Transmembrane</keyword>